<protein>
    <submittedName>
        <fullName evidence="2">Uncharacterized protein</fullName>
    </submittedName>
</protein>
<reference evidence="2" key="1">
    <citation type="submission" date="2022-11" db="UniProtKB">
        <authorList>
            <consortium name="WormBaseParasite"/>
        </authorList>
    </citation>
    <scope>IDENTIFICATION</scope>
</reference>
<accession>A0A915I2A4</accession>
<evidence type="ECO:0000313" key="2">
    <source>
        <dbReference type="WBParaSite" id="nRc.2.0.1.t08263-RA"/>
    </source>
</evidence>
<dbReference type="Proteomes" id="UP000887565">
    <property type="component" value="Unplaced"/>
</dbReference>
<keyword evidence="1" id="KW-1185">Reference proteome</keyword>
<dbReference type="WBParaSite" id="nRc.2.0.1.t08263-RA">
    <property type="protein sequence ID" value="nRc.2.0.1.t08263-RA"/>
    <property type="gene ID" value="nRc.2.0.1.g08263"/>
</dbReference>
<sequence length="104" mass="11422">MVIERGWGPRQLRFQVGLVDQYRPFCGSDFSFSCVEDATGFGDEIGELLDLLGLELIGNGADNLINRLDCRDVIGYSPSGSSELVQHVACFNLEIMDLVSVCDC</sequence>
<name>A0A915I2A4_ROMCU</name>
<organism evidence="1 2">
    <name type="scientific">Romanomermis culicivorax</name>
    <name type="common">Nematode worm</name>
    <dbReference type="NCBI Taxonomy" id="13658"/>
    <lineage>
        <taxon>Eukaryota</taxon>
        <taxon>Metazoa</taxon>
        <taxon>Ecdysozoa</taxon>
        <taxon>Nematoda</taxon>
        <taxon>Enoplea</taxon>
        <taxon>Dorylaimia</taxon>
        <taxon>Mermithida</taxon>
        <taxon>Mermithoidea</taxon>
        <taxon>Mermithidae</taxon>
        <taxon>Romanomermis</taxon>
    </lineage>
</organism>
<proteinExistence type="predicted"/>
<evidence type="ECO:0000313" key="1">
    <source>
        <dbReference type="Proteomes" id="UP000887565"/>
    </source>
</evidence>
<dbReference type="AlphaFoldDB" id="A0A915I2A4"/>